<evidence type="ECO:0000313" key="2">
    <source>
        <dbReference type="Proteomes" id="UP000198569"/>
    </source>
</evidence>
<organism evidence="1 2">
    <name type="scientific">Flavobacterium degerlachei</name>
    <dbReference type="NCBI Taxonomy" id="229203"/>
    <lineage>
        <taxon>Bacteria</taxon>
        <taxon>Pseudomonadati</taxon>
        <taxon>Bacteroidota</taxon>
        <taxon>Flavobacteriia</taxon>
        <taxon>Flavobacteriales</taxon>
        <taxon>Flavobacteriaceae</taxon>
        <taxon>Flavobacterium</taxon>
    </lineage>
</organism>
<evidence type="ECO:0000313" key="1">
    <source>
        <dbReference type="EMBL" id="SDX22778.1"/>
    </source>
</evidence>
<protein>
    <submittedName>
        <fullName evidence="1">Uncharacterized protein</fullName>
    </submittedName>
</protein>
<sequence length="535" mass="62644">MKENQTQKYYWGIGLENETYMQLEESLIVSGEFIQERIGFEKYSLDYRKCYKPESLTPLLKKAFGLNKEYKVSRMINSHSLEKMDINFQHKTIPAVTLLGNHADNAEVKPQSIDNPEYSGQSIMELFLENQPYNIQSMITQREKTMGSVHFDGDSIEFVTKYFENRTILDSCNELKATKKLFLDKINESGVLKEKLNFPDYNKGINMFMTNQENLVLFNNGTYHFHITLPTLAENSRIVDYETFDKTHANAIYLLQWFEPFFIATLGSPDIMGVISNKYDLDKNFTLGSMRNAMSRYIGVGTYNKSMPRGKILTYKVDDFRKLLKFEKEENIWWRDQIESEMEYELLPEVGLDFNQEKMYQSGFEFRSFDEFPATYLNDVLFSIVLICEHALNLPDIKWSHDSVAWNNLVFKTLKYGYATEINKEEKEEVLDLLQLLNPSDTNYITFKAEFDAIVLLDEFFFKILAVLHDKYKDDNVCIDAMCGQKTSSPPVWDNFNKYQAEQHMKQISPQLPTKMSYTRKKNNKKSQSLVTEVF</sequence>
<keyword evidence="2" id="KW-1185">Reference proteome</keyword>
<dbReference type="AlphaFoldDB" id="A0A1H3A0L4"/>
<accession>A0A1H3A0L4</accession>
<gene>
    <name evidence="1" type="ORF">SAMN05444338_10872</name>
</gene>
<dbReference type="EMBL" id="FNMV01000008">
    <property type="protein sequence ID" value="SDX22778.1"/>
    <property type="molecule type" value="Genomic_DNA"/>
</dbReference>
<name>A0A1H3A0L4_9FLAO</name>
<dbReference type="OrthoDB" id="1293304at2"/>
<proteinExistence type="predicted"/>
<reference evidence="2" key="1">
    <citation type="submission" date="2016-10" db="EMBL/GenBank/DDBJ databases">
        <authorList>
            <person name="Varghese N."/>
            <person name="Submissions S."/>
        </authorList>
    </citation>
    <scope>NUCLEOTIDE SEQUENCE [LARGE SCALE GENOMIC DNA]</scope>
    <source>
        <strain evidence="2">DSM 15718</strain>
    </source>
</reference>
<dbReference type="RefSeq" id="WP_091432225.1">
    <property type="nucleotide sequence ID" value="NZ_FNMV01000008.1"/>
</dbReference>
<dbReference type="Proteomes" id="UP000198569">
    <property type="component" value="Unassembled WGS sequence"/>
</dbReference>